<dbReference type="GeneID" id="187875"/>
<dbReference type="PhylomeDB" id="Q21991"/>
<keyword evidence="3" id="KW-0675">Receptor</keyword>
<dbReference type="PANTHER" id="PTHR23017:SF11">
    <property type="entry name" value="7TM GPCR SERPENTINE RECEPTOR CLASS X (SRX) DOMAIN-CONTAINING PROTEIN"/>
    <property type="match status" value="1"/>
</dbReference>
<dbReference type="CTD" id="187875"/>
<feature type="transmembrane region" description="Helical" evidence="1">
    <location>
        <begin position="249"/>
        <end position="269"/>
    </location>
</feature>
<keyword evidence="4" id="KW-1185">Reference proteome</keyword>
<dbReference type="CDD" id="cd00637">
    <property type="entry name" value="7tm_classA_rhodopsin-like"/>
    <property type="match status" value="1"/>
</dbReference>
<name>Q21991_CAEEL</name>
<dbReference type="SUPFAM" id="SSF81321">
    <property type="entry name" value="Family A G protein-coupled receptor-like"/>
    <property type="match status" value="1"/>
</dbReference>
<protein>
    <submittedName>
        <fullName evidence="3">7TM GPCR serpentine receptor class x (Srx) domain-containing protein</fullName>
    </submittedName>
</protein>
<dbReference type="WormBase" id="R13H7.1">
    <property type="protein sequence ID" value="CE36559"/>
    <property type="gene ID" value="WBGene00005911"/>
    <property type="gene designation" value="srx-20"/>
</dbReference>
<dbReference type="AlphaFoldDB" id="Q21991"/>
<feature type="transmembrane region" description="Helical" evidence="1">
    <location>
        <begin position="47"/>
        <end position="66"/>
    </location>
</feature>
<proteinExistence type="predicted"/>
<dbReference type="eggNOG" id="ENOG502TJDY">
    <property type="taxonomic scope" value="Eukaryota"/>
</dbReference>
<evidence type="ECO:0000313" key="5">
    <source>
        <dbReference type="WormBase" id="R13H7.1"/>
    </source>
</evidence>
<dbReference type="Proteomes" id="UP000001940">
    <property type="component" value="Chromosome IV"/>
</dbReference>
<dbReference type="PANTHER" id="PTHR23017">
    <property type="entry name" value="SERPENTINE RECEPTOR, CLASS X"/>
    <property type="match status" value="1"/>
</dbReference>
<feature type="transmembrane region" description="Helical" evidence="1">
    <location>
        <begin position="222"/>
        <end position="243"/>
    </location>
</feature>
<dbReference type="InterPro" id="IPR019430">
    <property type="entry name" value="7TM_GPCR_serpentine_rcpt_Srx"/>
</dbReference>
<evidence type="ECO:0000259" key="2">
    <source>
        <dbReference type="Pfam" id="PF10328"/>
    </source>
</evidence>
<dbReference type="FunCoup" id="Q21991">
    <property type="interactions" value="3"/>
</dbReference>
<dbReference type="AGR" id="WB:WBGene00005911"/>
<dbReference type="PIR" id="T29365">
    <property type="entry name" value="T29365"/>
</dbReference>
<keyword evidence="1" id="KW-1133">Transmembrane helix</keyword>
<dbReference type="HOGENOM" id="CLU_059630_0_0_1"/>
<accession>Q21991</accession>
<dbReference type="Gene3D" id="1.20.1070.10">
    <property type="entry name" value="Rhodopsin 7-helix transmembrane proteins"/>
    <property type="match status" value="1"/>
</dbReference>
<dbReference type="PaxDb" id="6239-R13H7.1"/>
<evidence type="ECO:0000313" key="4">
    <source>
        <dbReference type="Proteomes" id="UP000001940"/>
    </source>
</evidence>
<organism evidence="3 4">
    <name type="scientific">Caenorhabditis elegans</name>
    <dbReference type="NCBI Taxonomy" id="6239"/>
    <lineage>
        <taxon>Eukaryota</taxon>
        <taxon>Metazoa</taxon>
        <taxon>Ecdysozoa</taxon>
        <taxon>Nematoda</taxon>
        <taxon>Chromadorea</taxon>
        <taxon>Rhabditida</taxon>
        <taxon>Rhabditina</taxon>
        <taxon>Rhabditomorpha</taxon>
        <taxon>Rhabditoidea</taxon>
        <taxon>Rhabditidae</taxon>
        <taxon>Peloderinae</taxon>
        <taxon>Caenorhabditis</taxon>
    </lineage>
</organism>
<dbReference type="OMA" id="VRKMSSM"/>
<evidence type="ECO:0000256" key="1">
    <source>
        <dbReference type="SAM" id="Phobius"/>
    </source>
</evidence>
<keyword evidence="1" id="KW-0812">Transmembrane</keyword>
<dbReference type="OrthoDB" id="5825164at2759"/>
<dbReference type="SMR" id="Q21991"/>
<feature type="domain" description="7TM GPCR serpentine receptor class x (Srx)" evidence="2">
    <location>
        <begin position="13"/>
        <end position="271"/>
    </location>
</feature>
<reference evidence="3 4" key="1">
    <citation type="journal article" date="1998" name="Science">
        <title>Genome sequence of the nematode C. elegans: a platform for investigating biology.</title>
        <authorList>
            <consortium name="The C. elegans sequencing consortium"/>
            <person name="Sulson J.E."/>
            <person name="Waterston R."/>
        </authorList>
    </citation>
    <scope>NUCLEOTIDE SEQUENCE [LARGE SCALE GENOMIC DNA]</scope>
    <source>
        <strain evidence="3 4">Bristol N2</strain>
    </source>
</reference>
<feature type="transmembrane region" description="Helical" evidence="1">
    <location>
        <begin position="78"/>
        <end position="97"/>
    </location>
</feature>
<gene>
    <name evidence="3 5" type="primary">srx-20</name>
    <name evidence="3" type="ORF">CELE_R13H7.1</name>
    <name evidence="5" type="ORF">R13H7.1</name>
</gene>
<feature type="transmembrane region" description="Helical" evidence="1">
    <location>
        <begin position="118"/>
        <end position="139"/>
    </location>
</feature>
<keyword evidence="1" id="KW-0472">Membrane</keyword>
<dbReference type="EMBL" id="BX284604">
    <property type="protein sequence ID" value="CCD63077.1"/>
    <property type="molecule type" value="Genomic_DNA"/>
</dbReference>
<sequence length="286" mass="33303">MSAQFINSIITVLIMSFGLFANIIVLVTVRKMSSMRSSFGIITKNQAVCNILMCLLFLVFVGPLQLTDLKLPYELSRFVGLISMIIFEVSAQLNFINSFNRVFSVYVIFLYEKVFSNFNTYIMICMAYAIAIVMCTTFYELLECYLYFHADLWIFSYPETEHCNHLTWYCDFIFNIVLVNFTLILNLIAAFKSRKLHRKITFLAPSEVSNRRQRELNFIRQSFCQGLFMSISLIFYHFTAPLISNKILLFLNASFWAFMLAFEGVIILISNREIFTAVKNRKSGEF</sequence>
<dbReference type="UCSC" id="R13H7.1">
    <property type="organism name" value="c. elegans"/>
</dbReference>
<dbReference type="KEGG" id="cel:CELE_R13H7.1"/>
<feature type="transmembrane region" description="Helical" evidence="1">
    <location>
        <begin position="172"/>
        <end position="191"/>
    </location>
</feature>
<feature type="transmembrane region" description="Helical" evidence="1">
    <location>
        <begin position="6"/>
        <end position="27"/>
    </location>
</feature>
<dbReference type="Pfam" id="PF10328">
    <property type="entry name" value="7TM_GPCR_Srx"/>
    <property type="match status" value="1"/>
</dbReference>
<dbReference type="InParanoid" id="Q21991"/>
<evidence type="ECO:0000313" key="3">
    <source>
        <dbReference type="EMBL" id="CCD63077.1"/>
    </source>
</evidence>
<dbReference type="RefSeq" id="NP_501056.2">
    <property type="nucleotide sequence ID" value="NM_068655.2"/>
</dbReference>